<name>A0A8S0V4N5_OLEEU</name>
<gene>
    <name evidence="3" type="ORF">OLEA9_A048765</name>
</gene>
<dbReference type="SUPFAM" id="SSF49599">
    <property type="entry name" value="TRAF domain-like"/>
    <property type="match status" value="1"/>
</dbReference>
<dbReference type="OrthoDB" id="1303247at2759"/>
<reference evidence="3 4" key="1">
    <citation type="submission" date="2019-12" db="EMBL/GenBank/DDBJ databases">
        <authorList>
            <person name="Alioto T."/>
            <person name="Alioto T."/>
            <person name="Gomez Garrido J."/>
        </authorList>
    </citation>
    <scope>NUCLEOTIDE SEQUENCE [LARGE SCALE GENOMIC DNA]</scope>
</reference>
<evidence type="ECO:0000313" key="3">
    <source>
        <dbReference type="EMBL" id="CAA3026200.1"/>
    </source>
</evidence>
<dbReference type="AlphaFoldDB" id="A0A8S0V4N5"/>
<dbReference type="InterPro" id="IPR008974">
    <property type="entry name" value="TRAF-like"/>
</dbReference>
<dbReference type="Gene3D" id="2.60.210.10">
    <property type="entry name" value="Apoptosis, Tumor Necrosis Factor Receptor Associated Protein 2, Chain A"/>
    <property type="match status" value="1"/>
</dbReference>
<dbReference type="EMBL" id="CACTIH010009154">
    <property type="protein sequence ID" value="CAA3026200.1"/>
    <property type="molecule type" value="Genomic_DNA"/>
</dbReference>
<dbReference type="Proteomes" id="UP000594638">
    <property type="component" value="Unassembled WGS sequence"/>
</dbReference>
<keyword evidence="4" id="KW-1185">Reference proteome</keyword>
<organism evidence="3 4">
    <name type="scientific">Olea europaea subsp. europaea</name>
    <dbReference type="NCBI Taxonomy" id="158383"/>
    <lineage>
        <taxon>Eukaryota</taxon>
        <taxon>Viridiplantae</taxon>
        <taxon>Streptophyta</taxon>
        <taxon>Embryophyta</taxon>
        <taxon>Tracheophyta</taxon>
        <taxon>Spermatophyta</taxon>
        <taxon>Magnoliopsida</taxon>
        <taxon>eudicotyledons</taxon>
        <taxon>Gunneridae</taxon>
        <taxon>Pentapetalae</taxon>
        <taxon>asterids</taxon>
        <taxon>lamiids</taxon>
        <taxon>Lamiales</taxon>
        <taxon>Oleaceae</taxon>
        <taxon>Oleeae</taxon>
        <taxon>Olea</taxon>
    </lineage>
</organism>
<sequence>MYPRFALEYLRRLLAYPKGKGDEHLSLYLEVADKDSLPDGWSRTAKLTIILIN</sequence>
<evidence type="ECO:0000256" key="1">
    <source>
        <dbReference type="ARBA" id="ARBA00023054"/>
    </source>
</evidence>
<dbReference type="CDD" id="cd00121">
    <property type="entry name" value="MATH"/>
    <property type="match status" value="1"/>
</dbReference>
<protein>
    <submittedName>
        <fullName evidence="3">MATH domain and coiled-coil domain-containing At3g58360-like isoform X1</fullName>
    </submittedName>
</protein>
<keyword evidence="1" id="KW-0175">Coiled coil</keyword>
<feature type="domain" description="MATH" evidence="2">
    <location>
        <begin position="1"/>
        <end position="53"/>
    </location>
</feature>
<evidence type="ECO:0000313" key="4">
    <source>
        <dbReference type="Proteomes" id="UP000594638"/>
    </source>
</evidence>
<dbReference type="InterPro" id="IPR002083">
    <property type="entry name" value="MATH/TRAF_dom"/>
</dbReference>
<proteinExistence type="predicted"/>
<comment type="caution">
    <text evidence="3">The sequence shown here is derived from an EMBL/GenBank/DDBJ whole genome shotgun (WGS) entry which is preliminary data.</text>
</comment>
<dbReference type="PANTHER" id="PTHR46236">
    <property type="entry name" value="TRAF-LIKE SUPERFAMILY PROTEIN"/>
    <property type="match status" value="1"/>
</dbReference>
<dbReference type="InterPro" id="IPR050804">
    <property type="entry name" value="MCC"/>
</dbReference>
<accession>A0A8S0V4N5</accession>
<dbReference type="Gramene" id="OE9A048765T1">
    <property type="protein sequence ID" value="OE9A048765C1"/>
    <property type="gene ID" value="OE9A048765"/>
</dbReference>
<evidence type="ECO:0000259" key="2">
    <source>
        <dbReference type="PROSITE" id="PS50144"/>
    </source>
</evidence>
<dbReference type="PROSITE" id="PS50144">
    <property type="entry name" value="MATH"/>
    <property type="match status" value="1"/>
</dbReference>
<dbReference type="PANTHER" id="PTHR46236:SF35">
    <property type="entry name" value="MATH DOMAIN-CONTAINING PROTEIN"/>
    <property type="match status" value="1"/>
</dbReference>